<dbReference type="GO" id="GO:0016020">
    <property type="term" value="C:membrane"/>
    <property type="evidence" value="ECO:0007669"/>
    <property type="project" value="UniProtKB-SubCell"/>
</dbReference>
<evidence type="ECO:0000256" key="1">
    <source>
        <dbReference type="ARBA" id="ARBA00001947"/>
    </source>
</evidence>
<dbReference type="Pfam" id="PF02163">
    <property type="entry name" value="Peptidase_M50"/>
    <property type="match status" value="1"/>
</dbReference>
<gene>
    <name evidence="12" type="ordered locus">Paes_0463</name>
</gene>
<organism evidence="12 13">
    <name type="scientific">Prosthecochloris aestuarii (strain DSM 271 / SK 413)</name>
    <dbReference type="NCBI Taxonomy" id="290512"/>
    <lineage>
        <taxon>Bacteria</taxon>
        <taxon>Pseudomonadati</taxon>
        <taxon>Chlorobiota</taxon>
        <taxon>Chlorobiia</taxon>
        <taxon>Chlorobiales</taxon>
        <taxon>Chlorobiaceae</taxon>
        <taxon>Prosthecochloris</taxon>
    </lineage>
</organism>
<dbReference type="GO" id="GO:0008233">
    <property type="term" value="F:peptidase activity"/>
    <property type="evidence" value="ECO:0007669"/>
    <property type="project" value="UniProtKB-KW"/>
</dbReference>
<dbReference type="EMBL" id="CP001108">
    <property type="protein sequence ID" value="ACF45519.1"/>
    <property type="molecule type" value="Genomic_DNA"/>
</dbReference>
<feature type="transmembrane region" description="Helical" evidence="10">
    <location>
        <begin position="245"/>
        <end position="267"/>
    </location>
</feature>
<evidence type="ECO:0000256" key="2">
    <source>
        <dbReference type="ARBA" id="ARBA00004141"/>
    </source>
</evidence>
<evidence type="ECO:0000256" key="6">
    <source>
        <dbReference type="ARBA" id="ARBA00022801"/>
    </source>
</evidence>
<keyword evidence="6" id="KW-0378">Hydrolase</keyword>
<keyword evidence="8 10" id="KW-1133">Transmembrane helix</keyword>
<sequence>MRDNPSTRREILAEQNYLLHITLLCITLLTTLWAGAFWTGHQVRIDSLVNFFKDLSYGKEYAAALLIFLGVHEFGHFFAALSHRIRTTLPYFIPVPPMPFLLNLGTLGAVIRIKEKIPDTKSLFDTGVSGPLSGFIIALGLLIYGFTHLPPIDYIYAIHPEYRSLGGIPATAPAETLFLGKNLLYILLEEIIRPSQLPPMTEMYHYPFLFAGWLGCFVTALNLLPVGQLDGGHITYAMFGKKGHLLTARIFLFFIIVLGLPSFLFIITELILPQQGQLLAPWLIEWSWPGWILWAFILYKVIGVEHPATQIKQPLSTKRTLLGWIAIAIFILCFTPVPFGVI</sequence>
<dbReference type="CDD" id="cd06160">
    <property type="entry name" value="S2P-M50_like_2"/>
    <property type="match status" value="1"/>
</dbReference>
<keyword evidence="13" id="KW-1185">Reference proteome</keyword>
<accession>B4S521</accession>
<feature type="transmembrane region" description="Helical" evidence="10">
    <location>
        <begin position="123"/>
        <end position="146"/>
    </location>
</feature>
<feature type="transmembrane region" description="Helical" evidence="10">
    <location>
        <begin position="61"/>
        <end position="79"/>
    </location>
</feature>
<proteinExistence type="inferred from homology"/>
<keyword evidence="7" id="KW-0809">Transit peptide</keyword>
<feature type="transmembrane region" description="Helical" evidence="10">
    <location>
        <begin position="279"/>
        <end position="299"/>
    </location>
</feature>
<evidence type="ECO:0000256" key="8">
    <source>
        <dbReference type="ARBA" id="ARBA00022989"/>
    </source>
</evidence>
<dbReference type="HOGENOM" id="CLU_028221_0_0_10"/>
<dbReference type="KEGG" id="paa:Paes_0463"/>
<feature type="transmembrane region" description="Helical" evidence="10">
    <location>
        <begin position="320"/>
        <end position="341"/>
    </location>
</feature>
<dbReference type="STRING" id="290512.Paes_0463"/>
<dbReference type="GO" id="GO:0006508">
    <property type="term" value="P:proteolysis"/>
    <property type="evidence" value="ECO:0007669"/>
    <property type="project" value="UniProtKB-KW"/>
</dbReference>
<dbReference type="PANTHER" id="PTHR31412">
    <property type="entry name" value="ZINC METALLOPROTEASE EGY1"/>
    <property type="match status" value="1"/>
</dbReference>
<keyword evidence="9 10" id="KW-0472">Membrane</keyword>
<protein>
    <submittedName>
        <fullName evidence="12">Peptidase M50</fullName>
    </submittedName>
</protein>
<feature type="transmembrane region" description="Helical" evidence="10">
    <location>
        <begin position="204"/>
        <end position="224"/>
    </location>
</feature>
<reference evidence="12" key="1">
    <citation type="submission" date="2008-06" db="EMBL/GenBank/DDBJ databases">
        <title>Complete sequence of chromosome of Prosthecochloris aestuarii DSM 271.</title>
        <authorList>
            <consortium name="US DOE Joint Genome Institute"/>
            <person name="Lucas S."/>
            <person name="Copeland A."/>
            <person name="Lapidus A."/>
            <person name="Glavina del Rio T."/>
            <person name="Dalin E."/>
            <person name="Tice H."/>
            <person name="Bruce D."/>
            <person name="Goodwin L."/>
            <person name="Pitluck S."/>
            <person name="Schmutz J."/>
            <person name="Larimer F."/>
            <person name="Land M."/>
            <person name="Hauser L."/>
            <person name="Kyrpides N."/>
            <person name="Anderson I."/>
            <person name="Liu Z."/>
            <person name="Li T."/>
            <person name="Zhao F."/>
            <person name="Overmann J."/>
            <person name="Bryant D.A."/>
            <person name="Richardson P."/>
        </authorList>
    </citation>
    <scope>NUCLEOTIDE SEQUENCE [LARGE SCALE GENOMIC DNA]</scope>
    <source>
        <strain evidence="12">DSM 271</strain>
    </source>
</reference>
<comment type="similarity">
    <text evidence="3">Belongs to the peptidase M50B family.</text>
</comment>
<feature type="domain" description="Peptidase M50" evidence="11">
    <location>
        <begin position="62"/>
        <end position="242"/>
    </location>
</feature>
<evidence type="ECO:0000256" key="9">
    <source>
        <dbReference type="ARBA" id="ARBA00023136"/>
    </source>
</evidence>
<feature type="transmembrane region" description="Helical" evidence="10">
    <location>
        <begin position="17"/>
        <end position="40"/>
    </location>
</feature>
<evidence type="ECO:0000256" key="10">
    <source>
        <dbReference type="SAM" id="Phobius"/>
    </source>
</evidence>
<feature type="transmembrane region" description="Helical" evidence="10">
    <location>
        <begin position="91"/>
        <end position="111"/>
    </location>
</feature>
<keyword evidence="4" id="KW-0645">Protease</keyword>
<dbReference type="eggNOG" id="COG1994">
    <property type="taxonomic scope" value="Bacteria"/>
</dbReference>
<evidence type="ECO:0000256" key="7">
    <source>
        <dbReference type="ARBA" id="ARBA00022946"/>
    </source>
</evidence>
<dbReference type="InterPro" id="IPR044838">
    <property type="entry name" value="EGY1-like"/>
</dbReference>
<dbReference type="AlphaFoldDB" id="B4S521"/>
<evidence type="ECO:0000313" key="13">
    <source>
        <dbReference type="Proteomes" id="UP000002725"/>
    </source>
</evidence>
<dbReference type="PANTHER" id="PTHR31412:SF0">
    <property type="entry name" value="ZINC METALLOPROTEASE EGY1, CHLOROPLASTIC-RELATED"/>
    <property type="match status" value="1"/>
</dbReference>
<name>B4S521_PROA2</name>
<dbReference type="InterPro" id="IPR008915">
    <property type="entry name" value="Peptidase_M50"/>
</dbReference>
<comment type="cofactor">
    <cofactor evidence="1">
        <name>Zn(2+)</name>
        <dbReference type="ChEBI" id="CHEBI:29105"/>
    </cofactor>
</comment>
<evidence type="ECO:0000259" key="11">
    <source>
        <dbReference type="Pfam" id="PF02163"/>
    </source>
</evidence>
<keyword evidence="5 10" id="KW-0812">Transmembrane</keyword>
<evidence type="ECO:0000256" key="3">
    <source>
        <dbReference type="ARBA" id="ARBA00007931"/>
    </source>
</evidence>
<dbReference type="Proteomes" id="UP000002725">
    <property type="component" value="Chromosome"/>
</dbReference>
<evidence type="ECO:0000256" key="5">
    <source>
        <dbReference type="ARBA" id="ARBA00022692"/>
    </source>
</evidence>
<evidence type="ECO:0000313" key="12">
    <source>
        <dbReference type="EMBL" id="ACF45519.1"/>
    </source>
</evidence>
<evidence type="ECO:0000256" key="4">
    <source>
        <dbReference type="ARBA" id="ARBA00022670"/>
    </source>
</evidence>
<dbReference type="RefSeq" id="WP_012505056.1">
    <property type="nucleotide sequence ID" value="NC_011059.1"/>
</dbReference>
<comment type="subcellular location">
    <subcellularLocation>
        <location evidence="2">Membrane</location>
        <topology evidence="2">Multi-pass membrane protein</topology>
    </subcellularLocation>
</comment>